<evidence type="ECO:0000256" key="1">
    <source>
        <dbReference type="SAM" id="MobiDB-lite"/>
    </source>
</evidence>
<sequence>MTKDGSKQIFRLVEIPPQAMSALAVDDIPAASAEVGVSLTEHFVGDDLRGLWRYRAELRQTAPDQPQGRVWAVVSEPDGRVVGHGGFHAPPSDQGTIEISYSVDPAARRQGWGKAIATELLHRATDEGARTIRASVSPDNAASLAIITAIGFQQTGERWDEEDGRELVFERPVPDRP</sequence>
<feature type="domain" description="N-acetyltransferase" evidence="2">
    <location>
        <begin position="26"/>
        <end position="174"/>
    </location>
</feature>
<dbReference type="EMBL" id="BAAAZG010000001">
    <property type="protein sequence ID" value="GAA4054800.1"/>
    <property type="molecule type" value="Genomic_DNA"/>
</dbReference>
<keyword evidence="4" id="KW-1185">Reference proteome</keyword>
<dbReference type="Proteomes" id="UP001500683">
    <property type="component" value="Unassembled WGS sequence"/>
</dbReference>
<reference evidence="4" key="1">
    <citation type="journal article" date="2019" name="Int. J. Syst. Evol. Microbiol.">
        <title>The Global Catalogue of Microorganisms (GCM) 10K type strain sequencing project: providing services to taxonomists for standard genome sequencing and annotation.</title>
        <authorList>
            <consortium name="The Broad Institute Genomics Platform"/>
            <consortium name="The Broad Institute Genome Sequencing Center for Infectious Disease"/>
            <person name="Wu L."/>
            <person name="Ma J."/>
        </authorList>
    </citation>
    <scope>NUCLEOTIDE SEQUENCE [LARGE SCALE GENOMIC DNA]</scope>
    <source>
        <strain evidence="4">JCM 16702</strain>
    </source>
</reference>
<gene>
    <name evidence="3" type="ORF">GCM10022214_02270</name>
</gene>
<feature type="region of interest" description="Disordered" evidence="1">
    <location>
        <begin position="157"/>
        <end position="177"/>
    </location>
</feature>
<feature type="compositionally biased region" description="Basic and acidic residues" evidence="1">
    <location>
        <begin position="165"/>
        <end position="177"/>
    </location>
</feature>
<dbReference type="InterPro" id="IPR051908">
    <property type="entry name" value="Ribosomal_N-acetyltransferase"/>
</dbReference>
<dbReference type="InterPro" id="IPR016181">
    <property type="entry name" value="Acyl_CoA_acyltransferase"/>
</dbReference>
<evidence type="ECO:0000259" key="2">
    <source>
        <dbReference type="PROSITE" id="PS51186"/>
    </source>
</evidence>
<accession>A0ABP7UX33</accession>
<dbReference type="PANTHER" id="PTHR43441">
    <property type="entry name" value="RIBOSOMAL-PROTEIN-SERINE ACETYLTRANSFERASE"/>
    <property type="match status" value="1"/>
</dbReference>
<organism evidence="3 4">
    <name type="scientific">Actinomadura miaoliensis</name>
    <dbReference type="NCBI Taxonomy" id="430685"/>
    <lineage>
        <taxon>Bacteria</taxon>
        <taxon>Bacillati</taxon>
        <taxon>Actinomycetota</taxon>
        <taxon>Actinomycetes</taxon>
        <taxon>Streptosporangiales</taxon>
        <taxon>Thermomonosporaceae</taxon>
        <taxon>Actinomadura</taxon>
    </lineage>
</organism>
<dbReference type="InterPro" id="IPR000182">
    <property type="entry name" value="GNAT_dom"/>
</dbReference>
<dbReference type="CDD" id="cd04301">
    <property type="entry name" value="NAT_SF"/>
    <property type="match status" value="1"/>
</dbReference>
<proteinExistence type="predicted"/>
<dbReference type="RefSeq" id="WP_344939405.1">
    <property type="nucleotide sequence ID" value="NZ_BAAAZG010000001.1"/>
</dbReference>
<protein>
    <recommendedName>
        <fullName evidence="2">N-acetyltransferase domain-containing protein</fullName>
    </recommendedName>
</protein>
<dbReference type="Pfam" id="PF13302">
    <property type="entry name" value="Acetyltransf_3"/>
    <property type="match status" value="1"/>
</dbReference>
<dbReference type="PANTHER" id="PTHR43441:SF6">
    <property type="entry name" value="N-ACETYLTRANSFERASE DOMAIN-CONTAINING PROTEIN"/>
    <property type="match status" value="1"/>
</dbReference>
<evidence type="ECO:0000313" key="4">
    <source>
        <dbReference type="Proteomes" id="UP001500683"/>
    </source>
</evidence>
<name>A0ABP7UX33_9ACTN</name>
<comment type="caution">
    <text evidence="3">The sequence shown here is derived from an EMBL/GenBank/DDBJ whole genome shotgun (WGS) entry which is preliminary data.</text>
</comment>
<dbReference type="Gene3D" id="3.40.630.30">
    <property type="match status" value="1"/>
</dbReference>
<dbReference type="SUPFAM" id="SSF55729">
    <property type="entry name" value="Acyl-CoA N-acyltransferases (Nat)"/>
    <property type="match status" value="1"/>
</dbReference>
<dbReference type="PROSITE" id="PS51186">
    <property type="entry name" value="GNAT"/>
    <property type="match status" value="1"/>
</dbReference>
<evidence type="ECO:0000313" key="3">
    <source>
        <dbReference type="EMBL" id="GAA4054800.1"/>
    </source>
</evidence>